<name>A0A1I6XZT0_9BURK</name>
<dbReference type="Gene3D" id="3.20.20.80">
    <property type="entry name" value="Glycosidases"/>
    <property type="match status" value="1"/>
</dbReference>
<dbReference type="Proteomes" id="UP000198844">
    <property type="component" value="Unassembled WGS sequence"/>
</dbReference>
<protein>
    <recommendedName>
        <fullName evidence="3">Glycosyl hydrolase catalytic core</fullName>
    </recommendedName>
</protein>
<sequence length="466" mass="50453">MKHPVATTRVLPANTAVSSGSRSANRTKTYRWFGTRAAESVAAGICVLACVSTVQASDAVRAMPADTFIETLAVITHVNYTDGAYVNVRNVADDLAWLGIHHVRDYAPGSSPPFSSYVYLAQHGVKFNFLTGSNFAESIGQAAKLNVTVPGSVTAIEGFNEINNWPIPYHGLTGTAAGLAVQREIYARVHATPELKGVHVYDLTGYDEKSVETRADSADYANQHVYPQNGEQPTYNANGDRWMGAAIDAVKKFQLPLVITEFGYFSMPQAGWYMLGVDEPTQAKGVLNGYMDAAAAGVKRTFVYELLDQKPDPQNKSGEMHYGLFRNDNSPKQVAHAIRNLTSILNAGTTLRANGTTGAVRGTLAYRLSEMPVSANSLLLRKKDGRFVLALWNETPIWDRAAGTPLTSPPASVELDFGVKASRVDLYDPLVSAAPLASHRDLRQLTVNVPDHVILLEVTLADTPGT</sequence>
<dbReference type="RefSeq" id="WP_093632538.1">
    <property type="nucleotide sequence ID" value="NZ_CAJNAX010000007.1"/>
</dbReference>
<reference evidence="1 2" key="1">
    <citation type="submission" date="2016-10" db="EMBL/GenBank/DDBJ databases">
        <authorList>
            <person name="de Groot N.N."/>
        </authorList>
    </citation>
    <scope>NUCLEOTIDE SEQUENCE [LARGE SCALE GENOMIC DNA]</scope>
    <source>
        <strain evidence="1 2">LMG 27731</strain>
    </source>
</reference>
<evidence type="ECO:0000313" key="1">
    <source>
        <dbReference type="EMBL" id="SFT43875.1"/>
    </source>
</evidence>
<dbReference type="EMBL" id="FPBH01000001">
    <property type="protein sequence ID" value="SFT43875.1"/>
    <property type="molecule type" value="Genomic_DNA"/>
</dbReference>
<dbReference type="SUPFAM" id="SSF51445">
    <property type="entry name" value="(Trans)glycosidases"/>
    <property type="match status" value="1"/>
</dbReference>
<evidence type="ECO:0008006" key="3">
    <source>
        <dbReference type="Google" id="ProtNLM"/>
    </source>
</evidence>
<evidence type="ECO:0000313" key="2">
    <source>
        <dbReference type="Proteomes" id="UP000198844"/>
    </source>
</evidence>
<accession>A0A1I6XZT0</accession>
<dbReference type="OrthoDB" id="525131at2"/>
<dbReference type="GeneID" id="77195706"/>
<organism evidence="1 2">
    <name type="scientific">Paraburkholderia aspalathi</name>
    <dbReference type="NCBI Taxonomy" id="1324617"/>
    <lineage>
        <taxon>Bacteria</taxon>
        <taxon>Pseudomonadati</taxon>
        <taxon>Pseudomonadota</taxon>
        <taxon>Betaproteobacteria</taxon>
        <taxon>Burkholderiales</taxon>
        <taxon>Burkholderiaceae</taxon>
        <taxon>Paraburkholderia</taxon>
    </lineage>
</organism>
<gene>
    <name evidence="1" type="ORF">SAMN05192563_1001252</name>
</gene>
<proteinExistence type="predicted"/>
<dbReference type="InterPro" id="IPR017853">
    <property type="entry name" value="GH"/>
</dbReference>
<dbReference type="AlphaFoldDB" id="A0A1I6XZT0"/>